<sequence>MRLVALLLLLLFFLLGSLVDVCYGESRVRNATDHTIPLEIHRIVAVGDVHGDTDNFRKILSMAGLISYSSNTDKNVIWKPMWNEREIELHKTHFTKLRTTLIQMGDLIDRGEDDLGVLEMTFFSL</sequence>
<name>A0A422N4C2_TRYRA</name>
<evidence type="ECO:0000256" key="1">
    <source>
        <dbReference type="SAM" id="SignalP"/>
    </source>
</evidence>
<organism evidence="2 3">
    <name type="scientific">Trypanosoma rangeli</name>
    <dbReference type="NCBI Taxonomy" id="5698"/>
    <lineage>
        <taxon>Eukaryota</taxon>
        <taxon>Discoba</taxon>
        <taxon>Euglenozoa</taxon>
        <taxon>Kinetoplastea</taxon>
        <taxon>Metakinetoplastina</taxon>
        <taxon>Trypanosomatida</taxon>
        <taxon>Trypanosomatidae</taxon>
        <taxon>Trypanosoma</taxon>
        <taxon>Herpetosoma</taxon>
    </lineage>
</organism>
<feature type="signal peptide" evidence="1">
    <location>
        <begin position="1"/>
        <end position="24"/>
    </location>
</feature>
<accession>A0A422N4C2</accession>
<keyword evidence="3" id="KW-1185">Reference proteome</keyword>
<dbReference type="RefSeq" id="XP_029235676.1">
    <property type="nucleotide sequence ID" value="XM_029384462.1"/>
</dbReference>
<reference evidence="2 3" key="1">
    <citation type="journal article" date="2018" name="BMC Genomics">
        <title>Genomic comparison of Trypanosoma conorhini and Trypanosoma rangeli to Trypanosoma cruzi strains of high and low virulence.</title>
        <authorList>
            <person name="Bradwell K.R."/>
            <person name="Koparde V.N."/>
            <person name="Matveyev A.V."/>
            <person name="Serrano M.G."/>
            <person name="Alves J.M."/>
            <person name="Parikh H."/>
            <person name="Huang B."/>
            <person name="Lee V."/>
            <person name="Espinosa-Alvarez O."/>
            <person name="Ortiz P.A."/>
            <person name="Costa-Martins A.G."/>
            <person name="Teixeira M.M."/>
            <person name="Buck G.A."/>
        </authorList>
    </citation>
    <scope>NUCLEOTIDE SEQUENCE [LARGE SCALE GENOMIC DNA]</scope>
    <source>
        <strain evidence="2 3">AM80</strain>
    </source>
</reference>
<comment type="caution">
    <text evidence="2">The sequence shown here is derived from an EMBL/GenBank/DDBJ whole genome shotgun (WGS) entry which is preliminary data.</text>
</comment>
<dbReference type="SUPFAM" id="SSF56300">
    <property type="entry name" value="Metallo-dependent phosphatases"/>
    <property type="match status" value="1"/>
</dbReference>
<proteinExistence type="predicted"/>
<evidence type="ECO:0000313" key="2">
    <source>
        <dbReference type="EMBL" id="RNF00281.1"/>
    </source>
</evidence>
<feature type="chain" id="PRO_5019298281" evidence="1">
    <location>
        <begin position="25"/>
        <end position="125"/>
    </location>
</feature>
<dbReference type="InterPro" id="IPR029052">
    <property type="entry name" value="Metallo-depent_PP-like"/>
</dbReference>
<dbReference type="Proteomes" id="UP000283634">
    <property type="component" value="Unassembled WGS sequence"/>
</dbReference>
<keyword evidence="1" id="KW-0732">Signal</keyword>
<dbReference type="VEuPathDB" id="TriTrypDB:TRSC58_01238"/>
<dbReference type="PANTHER" id="PTHR46546">
    <property type="entry name" value="SHEWANELLA-LIKE PROTEIN PHOSPHATASE 1"/>
    <property type="match status" value="1"/>
</dbReference>
<dbReference type="OrthoDB" id="5976022at2759"/>
<dbReference type="Gene3D" id="3.60.21.10">
    <property type="match status" value="1"/>
</dbReference>
<dbReference type="AlphaFoldDB" id="A0A422N4C2"/>
<dbReference type="GeneID" id="40331614"/>
<protein>
    <submittedName>
        <fullName evidence="2">Serine/threonine protein phosphatase</fullName>
    </submittedName>
</protein>
<dbReference type="PANTHER" id="PTHR46546:SF4">
    <property type="entry name" value="SHEWANELLA-LIKE PROTEIN PHOSPHATASE 1"/>
    <property type="match status" value="1"/>
</dbReference>
<dbReference type="EMBL" id="MKGL01000334">
    <property type="protein sequence ID" value="RNF00281.1"/>
    <property type="molecule type" value="Genomic_DNA"/>
</dbReference>
<gene>
    <name evidence="2" type="ORF">TraAM80_07681</name>
</gene>
<evidence type="ECO:0000313" key="3">
    <source>
        <dbReference type="Proteomes" id="UP000283634"/>
    </source>
</evidence>